<evidence type="ECO:0000256" key="2">
    <source>
        <dbReference type="SAM" id="Phobius"/>
    </source>
</evidence>
<evidence type="ECO:0008006" key="5">
    <source>
        <dbReference type="Google" id="ProtNLM"/>
    </source>
</evidence>
<dbReference type="EMBL" id="JBEZFP010000001">
    <property type="protein sequence ID" value="MEU8131994.1"/>
    <property type="molecule type" value="Genomic_DNA"/>
</dbReference>
<sequence>MHNDQHPHPFHYEEHRRQFERIVDDALHQDDIARALAESPELNAEQLRTATLAHADTIAAKTPVEYRRLVDSEERSNPSQGEQAATPFAETAEGVGFFALATSITIIVAAISAAVFLVAYYVIKATTDHDKGVAPVRLVGVASLVIALGAAVLAGLAMLLHAGRNRRTPAVDTEVRLAREEWQAAVLHRGVLPFMSTMLAAAAAGTDARVIPLQAPRNGSSRRTRKREHEPEGDQPTDAVR</sequence>
<proteinExistence type="predicted"/>
<keyword evidence="2" id="KW-1133">Transmembrane helix</keyword>
<accession>A0ABV3D9W3</accession>
<feature type="transmembrane region" description="Helical" evidence="2">
    <location>
        <begin position="135"/>
        <end position="160"/>
    </location>
</feature>
<protein>
    <recommendedName>
        <fullName evidence="5">Transmembrane protein</fullName>
    </recommendedName>
</protein>
<keyword evidence="2" id="KW-0812">Transmembrane</keyword>
<comment type="caution">
    <text evidence="3">The sequence shown here is derived from an EMBL/GenBank/DDBJ whole genome shotgun (WGS) entry which is preliminary data.</text>
</comment>
<keyword evidence="4" id="KW-1185">Reference proteome</keyword>
<gene>
    <name evidence="3" type="ORF">AB0C36_00635</name>
</gene>
<evidence type="ECO:0000313" key="3">
    <source>
        <dbReference type="EMBL" id="MEU8131994.1"/>
    </source>
</evidence>
<name>A0ABV3D9W3_9ACTN</name>
<dbReference type="Proteomes" id="UP001551482">
    <property type="component" value="Unassembled WGS sequence"/>
</dbReference>
<reference evidence="3 4" key="1">
    <citation type="submission" date="2024-06" db="EMBL/GenBank/DDBJ databases">
        <title>The Natural Products Discovery Center: Release of the First 8490 Sequenced Strains for Exploring Actinobacteria Biosynthetic Diversity.</title>
        <authorList>
            <person name="Kalkreuter E."/>
            <person name="Kautsar S.A."/>
            <person name="Yang D."/>
            <person name="Bader C.D."/>
            <person name="Teijaro C.N."/>
            <person name="Fluegel L."/>
            <person name="Davis C.M."/>
            <person name="Simpson J.R."/>
            <person name="Lauterbach L."/>
            <person name="Steele A.D."/>
            <person name="Gui C."/>
            <person name="Meng S."/>
            <person name="Li G."/>
            <person name="Viehrig K."/>
            <person name="Ye F."/>
            <person name="Su P."/>
            <person name="Kiefer A.F."/>
            <person name="Nichols A."/>
            <person name="Cepeda A.J."/>
            <person name="Yan W."/>
            <person name="Fan B."/>
            <person name="Jiang Y."/>
            <person name="Adhikari A."/>
            <person name="Zheng C.-J."/>
            <person name="Schuster L."/>
            <person name="Cowan T.M."/>
            <person name="Smanski M.J."/>
            <person name="Chevrette M.G."/>
            <person name="De Carvalho L.P.S."/>
            <person name="Shen B."/>
        </authorList>
    </citation>
    <scope>NUCLEOTIDE SEQUENCE [LARGE SCALE GENOMIC DNA]</scope>
    <source>
        <strain evidence="3 4">NPDC048946</strain>
    </source>
</reference>
<keyword evidence="2" id="KW-0472">Membrane</keyword>
<organism evidence="3 4">
    <name type="scientific">Streptodolium elevatio</name>
    <dbReference type="NCBI Taxonomy" id="3157996"/>
    <lineage>
        <taxon>Bacteria</taxon>
        <taxon>Bacillati</taxon>
        <taxon>Actinomycetota</taxon>
        <taxon>Actinomycetes</taxon>
        <taxon>Kitasatosporales</taxon>
        <taxon>Streptomycetaceae</taxon>
        <taxon>Streptodolium</taxon>
    </lineage>
</organism>
<evidence type="ECO:0000256" key="1">
    <source>
        <dbReference type="SAM" id="MobiDB-lite"/>
    </source>
</evidence>
<dbReference type="RefSeq" id="WP_358347083.1">
    <property type="nucleotide sequence ID" value="NZ_JBEZFP010000001.1"/>
</dbReference>
<feature type="transmembrane region" description="Helical" evidence="2">
    <location>
        <begin position="97"/>
        <end position="123"/>
    </location>
</feature>
<feature type="region of interest" description="Disordered" evidence="1">
    <location>
        <begin position="212"/>
        <end position="241"/>
    </location>
</feature>
<evidence type="ECO:0000313" key="4">
    <source>
        <dbReference type="Proteomes" id="UP001551482"/>
    </source>
</evidence>